<evidence type="ECO:0000313" key="3">
    <source>
        <dbReference type="EMBL" id="EZG87457.1"/>
    </source>
</evidence>
<keyword evidence="2" id="KW-1133">Transmembrane helix</keyword>
<feature type="transmembrane region" description="Helical" evidence="2">
    <location>
        <begin position="202"/>
        <end position="221"/>
    </location>
</feature>
<dbReference type="Proteomes" id="UP000019763">
    <property type="component" value="Unassembled WGS sequence"/>
</dbReference>
<feature type="transmembrane region" description="Helical" evidence="2">
    <location>
        <begin position="361"/>
        <end position="389"/>
    </location>
</feature>
<feature type="region of interest" description="Disordered" evidence="1">
    <location>
        <begin position="1"/>
        <end position="23"/>
    </location>
</feature>
<accession>A0A023BD57</accession>
<evidence type="ECO:0000256" key="2">
    <source>
        <dbReference type="SAM" id="Phobius"/>
    </source>
</evidence>
<evidence type="ECO:0000256" key="1">
    <source>
        <dbReference type="SAM" id="MobiDB-lite"/>
    </source>
</evidence>
<dbReference type="VEuPathDB" id="CryptoDB:GNI_006950"/>
<keyword evidence="2" id="KW-0472">Membrane</keyword>
<comment type="caution">
    <text evidence="3">The sequence shown here is derived from an EMBL/GenBank/DDBJ whole genome shotgun (WGS) entry which is preliminary data.</text>
</comment>
<keyword evidence="4" id="KW-1185">Reference proteome</keyword>
<dbReference type="EMBL" id="AFNH02000052">
    <property type="protein sequence ID" value="EZG87457.1"/>
    <property type="molecule type" value="Genomic_DNA"/>
</dbReference>
<sequence length="409" mass="45461">MSDRQEETERLLSGSRPTDDSLVISTSTDEHLYSESLSEEGPSILVDAVQGVMGSVVRSVAEGVGMDEEEISFLSSTDYAKQTHIDVFHQGKEKYPNYMVEDELIITGPRWRNTVGLPKHQRAMLAGSIWSVETVQTYSPAQLKNAVQTRSLQILLLIMTTFLLAMSFIAEQMILTSADVALVGPSAYMVVGLKHFKLGSRIYVAIGNILSLLLVLMYGNWTKRTTSWGCVLNLQNIRRFSLVAVAFCWQDYLQYMLAVVLDSYAVRSLRLYKLPLAAIYNCFINGHPHPHTQWLFLASMSLMVTSLVSNLLNSAIAGSSIGVGFATLGYGLLYLDIGITLLTTTLSFIQSRRHPRNPERFSFQFAQILAACLCPNIGLALGEIAYFIVNKTPLLAPNGFTLFYVSKQR</sequence>
<proteinExistence type="predicted"/>
<feature type="transmembrane region" description="Helical" evidence="2">
    <location>
        <begin position="294"/>
        <end position="316"/>
    </location>
</feature>
<evidence type="ECO:0000313" key="4">
    <source>
        <dbReference type="Proteomes" id="UP000019763"/>
    </source>
</evidence>
<name>A0A023BD57_GRENI</name>
<reference evidence="3" key="1">
    <citation type="submission" date="2013-12" db="EMBL/GenBank/DDBJ databases">
        <authorList>
            <person name="Omoto C.K."/>
            <person name="Sibley D."/>
            <person name="Venepally P."/>
            <person name="Hadjithomas M."/>
            <person name="Karamycheva S."/>
            <person name="Brunk B."/>
            <person name="Roos D."/>
            <person name="Caler E."/>
            <person name="Lorenzi H."/>
        </authorList>
    </citation>
    <scope>NUCLEOTIDE SEQUENCE</scope>
</reference>
<gene>
    <name evidence="3" type="ORF">GNI_006950</name>
</gene>
<keyword evidence="2 3" id="KW-0812">Transmembrane</keyword>
<protein>
    <submittedName>
        <fullName evidence="3">Transmembrane protein</fullName>
    </submittedName>
</protein>
<dbReference type="GeneID" id="22910525"/>
<feature type="transmembrane region" description="Helical" evidence="2">
    <location>
        <begin position="328"/>
        <end position="349"/>
    </location>
</feature>
<feature type="transmembrane region" description="Helical" evidence="2">
    <location>
        <begin position="152"/>
        <end position="169"/>
    </location>
</feature>
<dbReference type="AlphaFoldDB" id="A0A023BD57"/>
<feature type="compositionally biased region" description="Basic and acidic residues" evidence="1">
    <location>
        <begin position="1"/>
        <end position="10"/>
    </location>
</feature>
<organism evidence="3 4">
    <name type="scientific">Gregarina niphandrodes</name>
    <name type="common">Septate eugregarine</name>
    <dbReference type="NCBI Taxonomy" id="110365"/>
    <lineage>
        <taxon>Eukaryota</taxon>
        <taxon>Sar</taxon>
        <taxon>Alveolata</taxon>
        <taxon>Apicomplexa</taxon>
        <taxon>Conoidasida</taxon>
        <taxon>Gregarinasina</taxon>
        <taxon>Eugregarinorida</taxon>
        <taxon>Gregarinidae</taxon>
        <taxon>Gregarina</taxon>
    </lineage>
</organism>
<dbReference type="RefSeq" id="XP_011128662.1">
    <property type="nucleotide sequence ID" value="XM_011130360.1"/>
</dbReference>